<evidence type="ECO:0000313" key="2">
    <source>
        <dbReference type="EMBL" id="CAI3998641.1"/>
    </source>
</evidence>
<reference evidence="2" key="1">
    <citation type="submission" date="2022-10" db="EMBL/GenBank/DDBJ databases">
        <authorList>
            <person name="Chen Y."/>
            <person name="Dougan E. K."/>
            <person name="Chan C."/>
            <person name="Rhodes N."/>
            <person name="Thang M."/>
        </authorList>
    </citation>
    <scope>NUCLEOTIDE SEQUENCE</scope>
</reference>
<evidence type="ECO:0000313" key="4">
    <source>
        <dbReference type="Proteomes" id="UP001152797"/>
    </source>
</evidence>
<proteinExistence type="predicted"/>
<feature type="non-terminal residue" evidence="2">
    <location>
        <position position="1"/>
    </location>
</feature>
<dbReference type="EMBL" id="CAMXCT030002514">
    <property type="protein sequence ID" value="CAL4785953.1"/>
    <property type="molecule type" value="Genomic_DNA"/>
</dbReference>
<sequence length="114" mass="11866">TFVQKALDRILANEGLPPSTAKTAVLGAECGGDLRQAINALQLLLGGSMRLNGGAPPRPVNGRSTRGKKATQEQGQALDGTDGLKSASLGLFHALGRFLYCKRLRPGTALVQLG</sequence>
<reference evidence="3 4" key="2">
    <citation type="submission" date="2024-05" db="EMBL/GenBank/DDBJ databases">
        <authorList>
            <person name="Chen Y."/>
            <person name="Shah S."/>
            <person name="Dougan E. K."/>
            <person name="Thang M."/>
            <person name="Chan C."/>
        </authorList>
    </citation>
    <scope>NUCLEOTIDE SEQUENCE [LARGE SCALE GENOMIC DNA]</scope>
</reference>
<dbReference type="EMBL" id="CAMXCT010002514">
    <property type="protein sequence ID" value="CAI3998641.1"/>
    <property type="molecule type" value="Genomic_DNA"/>
</dbReference>
<organism evidence="2">
    <name type="scientific">Cladocopium goreaui</name>
    <dbReference type="NCBI Taxonomy" id="2562237"/>
    <lineage>
        <taxon>Eukaryota</taxon>
        <taxon>Sar</taxon>
        <taxon>Alveolata</taxon>
        <taxon>Dinophyceae</taxon>
        <taxon>Suessiales</taxon>
        <taxon>Symbiodiniaceae</taxon>
        <taxon>Cladocopium</taxon>
    </lineage>
</organism>
<evidence type="ECO:0000313" key="3">
    <source>
        <dbReference type="EMBL" id="CAL4785953.1"/>
    </source>
</evidence>
<protein>
    <submittedName>
        <fullName evidence="3">Cell cycle checkpoint protein RAD17 (AtRAD17) (Radiation-sensitive protein 17)</fullName>
    </submittedName>
</protein>
<dbReference type="OrthoDB" id="448785at2759"/>
<accession>A0A9P1CWH2</accession>
<evidence type="ECO:0000256" key="1">
    <source>
        <dbReference type="SAM" id="MobiDB-lite"/>
    </source>
</evidence>
<dbReference type="AlphaFoldDB" id="A0A9P1CWH2"/>
<feature type="region of interest" description="Disordered" evidence="1">
    <location>
        <begin position="50"/>
        <end position="81"/>
    </location>
</feature>
<gene>
    <name evidence="2" type="ORF">C1SCF055_LOCUS24918</name>
</gene>
<comment type="caution">
    <text evidence="2">The sequence shown here is derived from an EMBL/GenBank/DDBJ whole genome shotgun (WGS) entry which is preliminary data.</text>
</comment>
<dbReference type="Proteomes" id="UP001152797">
    <property type="component" value="Unassembled WGS sequence"/>
</dbReference>
<dbReference type="EMBL" id="CAMXCT020002514">
    <property type="protein sequence ID" value="CAL1152016.1"/>
    <property type="molecule type" value="Genomic_DNA"/>
</dbReference>
<name>A0A9P1CWH2_9DINO</name>
<keyword evidence="4" id="KW-1185">Reference proteome</keyword>